<evidence type="ECO:0000313" key="4">
    <source>
        <dbReference type="Proteomes" id="UP000663870"/>
    </source>
</evidence>
<reference evidence="2" key="1">
    <citation type="submission" date="2021-02" db="EMBL/GenBank/DDBJ databases">
        <authorList>
            <person name="Nowell W R."/>
        </authorList>
    </citation>
    <scope>NUCLEOTIDE SEQUENCE</scope>
</reference>
<dbReference type="EMBL" id="CAJOBD010000566">
    <property type="protein sequence ID" value="CAF3689481.1"/>
    <property type="molecule type" value="Genomic_DNA"/>
</dbReference>
<sequence length="228" mass="26300">MRVFRLKKNYYGQPGAEPIPDVVYQMGAEVAARYLASVESENQAYGAINPYEQIDMYNRYYVPMSIEENYFDEGAKFPMGGYLQHSPPLNFIAPSLGSYRSRSHKPYFNSSGDYFSRAGSPTYFDRYRSSSPAHYRQQSLSPQLIRSGSSSHVPFIPPVSSSPADIARRLQRAQLSQDIQRMGRYQGHQQEMMLTNAGQFVPEYQQSQMPYYSMNPITQQPQMYPFYY</sequence>
<keyword evidence="4" id="KW-1185">Reference proteome</keyword>
<evidence type="ECO:0000313" key="2">
    <source>
        <dbReference type="EMBL" id="CAF1168669.1"/>
    </source>
</evidence>
<proteinExistence type="predicted"/>
<dbReference type="Proteomes" id="UP000663870">
    <property type="component" value="Unassembled WGS sequence"/>
</dbReference>
<organism evidence="2 4">
    <name type="scientific">Rotaria sordida</name>
    <dbReference type="NCBI Taxonomy" id="392033"/>
    <lineage>
        <taxon>Eukaryota</taxon>
        <taxon>Metazoa</taxon>
        <taxon>Spiralia</taxon>
        <taxon>Gnathifera</taxon>
        <taxon>Rotifera</taxon>
        <taxon>Eurotatoria</taxon>
        <taxon>Bdelloidea</taxon>
        <taxon>Philodinida</taxon>
        <taxon>Philodinidae</taxon>
        <taxon>Rotaria</taxon>
    </lineage>
</organism>
<accession>A0A814U421</accession>
<protein>
    <submittedName>
        <fullName evidence="2">Uncharacterized protein</fullName>
    </submittedName>
</protein>
<gene>
    <name evidence="3" type="ORF">JBS370_LOCUS8747</name>
    <name evidence="2" type="ORF">JXQ802_LOCUS22667</name>
    <name evidence="1" type="ORF">PYM288_LOCUS1111</name>
</gene>
<dbReference type="EMBL" id="CAJNOL010000694">
    <property type="protein sequence ID" value="CAF1168669.1"/>
    <property type="molecule type" value="Genomic_DNA"/>
</dbReference>
<dbReference type="Proteomes" id="UP000663836">
    <property type="component" value="Unassembled WGS sequence"/>
</dbReference>
<name>A0A814U421_9BILA</name>
<dbReference type="EMBL" id="CAJNOH010000005">
    <property type="protein sequence ID" value="CAF0733472.1"/>
    <property type="molecule type" value="Genomic_DNA"/>
</dbReference>
<evidence type="ECO:0000313" key="3">
    <source>
        <dbReference type="EMBL" id="CAF3689481.1"/>
    </source>
</evidence>
<comment type="caution">
    <text evidence="2">The sequence shown here is derived from an EMBL/GenBank/DDBJ whole genome shotgun (WGS) entry which is preliminary data.</text>
</comment>
<dbReference type="AlphaFoldDB" id="A0A814U421"/>
<dbReference type="Proteomes" id="UP000663854">
    <property type="component" value="Unassembled WGS sequence"/>
</dbReference>
<evidence type="ECO:0000313" key="1">
    <source>
        <dbReference type="EMBL" id="CAF0733472.1"/>
    </source>
</evidence>